<organism evidence="1 2">
    <name type="scientific">Acinetobacter terrae</name>
    <dbReference type="NCBI Taxonomy" id="2731247"/>
    <lineage>
        <taxon>Bacteria</taxon>
        <taxon>Pseudomonadati</taxon>
        <taxon>Pseudomonadota</taxon>
        <taxon>Gammaproteobacteria</taxon>
        <taxon>Moraxellales</taxon>
        <taxon>Moraxellaceae</taxon>
        <taxon>Acinetobacter</taxon>
        <taxon>Acinetobacter Taxon 24</taxon>
    </lineage>
</organism>
<dbReference type="AlphaFoldDB" id="A0A4R0EG67"/>
<dbReference type="Proteomes" id="UP000291380">
    <property type="component" value="Unassembled WGS sequence"/>
</dbReference>
<reference evidence="1 2" key="1">
    <citation type="submission" date="2019-02" db="EMBL/GenBank/DDBJ databases">
        <title>High diversity of culturable Acinetobacter species in natural soil and water ecosystems.</title>
        <authorList>
            <person name="Radolfova-Krizova L."/>
            <person name="Nemec A."/>
        </authorList>
    </citation>
    <scope>NUCLEOTIDE SEQUENCE [LARGE SCALE GENOMIC DNA]</scope>
    <source>
        <strain evidence="1 2">ANC 4281</strain>
    </source>
</reference>
<sequence>MATIPIGNFGNVMPQAQPGRVLDTGAGQVAQAAGQLGQVGQQVAVKQLNEEQKIQDEKDEYFFSTQAAKYGAEYTDVVTDTKQRIATGEFNELSAKAHLRQRTDELNENYRQTLPETKHEKFNYYSEKVFLESETNIKPLAYEVERKAINTDFEEVTEATLKIENREQGFALFKNTLERNPVLTPEQRKLAPQQWNERRDLSDGKTALNALETAKDVDGLQQLHDNIDTVLPHLKMETRDAFKNNIQSTIERINKGLKVEQDQALREIKQVATDFRTDAYTGYPMSPERVEAVLNKVKGTEYEAQVREDLALNKDAQKFRDKSPIEQEREITRLTSQLENTPQADASLLQKQLSMYQAIANTSKQRSKDDPIAQIQSQTGTQLQTVKPEEIGTGKIDFKKSHITTEILAKQKEANGGVGSLIQWNTSERKAFIDKYHTATPEKQAQMLSELNNLADTKTEVGRQARAEYMALIGGERTVNDYVGIAQLKKLDVYVPGTKLKAANLALEGKQIITQGQHVVLGDPKQFILGISQHFGNTSAVSSPERVAYQNIAYSIYLGLAKDKGIRTDEKGNPIINKDLAKDAFELATGGTYHQKLGTNTQTVYRPYGVSETQFADQLEHKVVGNFYKETGEVIPRSFLKEHAIEQVPKAYGWYWFRNPDGSRYINPKTKKAYMVNITK</sequence>
<evidence type="ECO:0000313" key="2">
    <source>
        <dbReference type="Proteomes" id="UP000291380"/>
    </source>
</evidence>
<dbReference type="OrthoDB" id="6766629at2"/>
<dbReference type="RefSeq" id="WP_131272015.1">
    <property type="nucleotide sequence ID" value="NZ_SJOA01000026.1"/>
</dbReference>
<name>A0A4R0EG67_9GAMM</name>
<protein>
    <submittedName>
        <fullName evidence="1">Uncharacterized protein</fullName>
    </submittedName>
</protein>
<evidence type="ECO:0000313" key="1">
    <source>
        <dbReference type="EMBL" id="TCB55570.1"/>
    </source>
</evidence>
<comment type="caution">
    <text evidence="1">The sequence shown here is derived from an EMBL/GenBank/DDBJ whole genome shotgun (WGS) entry which is preliminary data.</text>
</comment>
<gene>
    <name evidence="1" type="ORF">E0H85_14915</name>
</gene>
<dbReference type="EMBL" id="SJOA01000026">
    <property type="protein sequence ID" value="TCB55570.1"/>
    <property type="molecule type" value="Genomic_DNA"/>
</dbReference>
<proteinExistence type="predicted"/>
<accession>A0A4R0EG67</accession>